<dbReference type="GO" id="GO:0004222">
    <property type="term" value="F:metalloendopeptidase activity"/>
    <property type="evidence" value="ECO:0007669"/>
    <property type="project" value="InterPro"/>
</dbReference>
<dbReference type="PANTHER" id="PTHR11733">
    <property type="entry name" value="ZINC METALLOPROTEASE FAMILY M13 NEPRILYSIN-RELATED"/>
    <property type="match status" value="1"/>
</dbReference>
<feature type="domain" description="Peptidase M13 C-terminal" evidence="2">
    <location>
        <begin position="381"/>
        <end position="560"/>
    </location>
</feature>
<reference evidence="4" key="1">
    <citation type="submission" date="2016-11" db="UniProtKB">
        <authorList>
            <consortium name="WormBaseParasite"/>
        </authorList>
    </citation>
    <scope>IDENTIFICATION</scope>
</reference>
<evidence type="ECO:0000313" key="3">
    <source>
        <dbReference type="Proteomes" id="UP000095287"/>
    </source>
</evidence>
<dbReference type="AlphaFoldDB" id="A0A1I7Z001"/>
<keyword evidence="3" id="KW-1185">Reference proteome</keyword>
<sequence>MCPLMLLPVALLFLSASISGAAERETFFFSQVFSSTVKPCHDLNEFVCNPKENPSENLFETQRAESMKSLISDFFLNSTDPIVLHLRKIAERVVLERDEFALGKKLGQEAAYGETDVPGIFYPTIDGKLTTKSLLLKFDEYGDDDEHGSCFYPECPTLFQGILYGFYHALSDHPTPFNKSTVYFQRYNSTDASYHASANPEGVDRELLKQIHASKASYFYMLWAKEAIEEGTFPLEIIASLRDIFENVRSEVILMLTECAWMTEEQKKEAVDYMRGGFGTVLGFPDVFFNSTRLDEAIGFIKGKFPLLLERDYDSRKSCDDTTCQYTRLSEALHLADRIHREENPDFDDGLDEGNSKSSLLGYNAFNKFTQTVITPAYIHIFKDPYPLGFLYGSIGGTFGHELFHSLGLLRKPFREHFSFHDTPEIRNATICYADYFSSFTLEGAHRTLRPDGAVKSEEGFADVEGARIAFRALERLLNQNPKKKRSAAQQVPFDDFKWFFIGLASKFCSAESGVDEEARQLLTYSHPRSAIRANAVVKQMKAFTDTFHCLPDDQMYVTKDVCALYPSARGY</sequence>
<dbReference type="Pfam" id="PF01431">
    <property type="entry name" value="Peptidase_M13"/>
    <property type="match status" value="1"/>
</dbReference>
<dbReference type="InterPro" id="IPR000718">
    <property type="entry name" value="Peptidase_M13"/>
</dbReference>
<evidence type="ECO:0000256" key="1">
    <source>
        <dbReference type="SAM" id="SignalP"/>
    </source>
</evidence>
<dbReference type="Gene3D" id="3.40.390.10">
    <property type="entry name" value="Collagenase (Catalytic Domain)"/>
    <property type="match status" value="1"/>
</dbReference>
<dbReference type="Proteomes" id="UP000095287">
    <property type="component" value="Unplaced"/>
</dbReference>
<protein>
    <submittedName>
        <fullName evidence="4">Peptidase_M13 domain-containing protein</fullName>
    </submittedName>
</protein>
<proteinExistence type="predicted"/>
<dbReference type="InterPro" id="IPR024079">
    <property type="entry name" value="MetalloPept_cat_dom_sf"/>
</dbReference>
<feature type="chain" id="PRO_5009312799" evidence="1">
    <location>
        <begin position="23"/>
        <end position="572"/>
    </location>
</feature>
<dbReference type="GO" id="GO:0016485">
    <property type="term" value="P:protein processing"/>
    <property type="evidence" value="ECO:0007669"/>
    <property type="project" value="TreeGrafter"/>
</dbReference>
<name>A0A1I7Z001_9BILA</name>
<evidence type="ECO:0000259" key="2">
    <source>
        <dbReference type="Pfam" id="PF01431"/>
    </source>
</evidence>
<evidence type="ECO:0000313" key="4">
    <source>
        <dbReference type="WBParaSite" id="L893_g21215.t1"/>
    </source>
</evidence>
<keyword evidence="1" id="KW-0732">Signal</keyword>
<dbReference type="WBParaSite" id="L893_g21215.t1">
    <property type="protein sequence ID" value="L893_g21215.t1"/>
    <property type="gene ID" value="L893_g21215"/>
</dbReference>
<dbReference type="InterPro" id="IPR018497">
    <property type="entry name" value="Peptidase_M13_C"/>
</dbReference>
<dbReference type="GO" id="GO:0005886">
    <property type="term" value="C:plasma membrane"/>
    <property type="evidence" value="ECO:0007669"/>
    <property type="project" value="TreeGrafter"/>
</dbReference>
<dbReference type="PROSITE" id="PS51885">
    <property type="entry name" value="NEPRILYSIN"/>
    <property type="match status" value="1"/>
</dbReference>
<organism evidence="3 4">
    <name type="scientific">Steinernema glaseri</name>
    <dbReference type="NCBI Taxonomy" id="37863"/>
    <lineage>
        <taxon>Eukaryota</taxon>
        <taxon>Metazoa</taxon>
        <taxon>Ecdysozoa</taxon>
        <taxon>Nematoda</taxon>
        <taxon>Chromadorea</taxon>
        <taxon>Rhabditida</taxon>
        <taxon>Tylenchina</taxon>
        <taxon>Panagrolaimomorpha</taxon>
        <taxon>Strongyloidoidea</taxon>
        <taxon>Steinernematidae</taxon>
        <taxon>Steinernema</taxon>
    </lineage>
</organism>
<accession>A0A1I7Z001</accession>
<dbReference type="SUPFAM" id="SSF55486">
    <property type="entry name" value="Metalloproteases ('zincins'), catalytic domain"/>
    <property type="match status" value="1"/>
</dbReference>
<feature type="signal peptide" evidence="1">
    <location>
        <begin position="1"/>
        <end position="22"/>
    </location>
</feature>
<dbReference type="PANTHER" id="PTHR11733:SF208">
    <property type="entry name" value="PEPTIDASE M13 C-TERMINAL DOMAIN-CONTAINING PROTEIN"/>
    <property type="match status" value="1"/>
</dbReference>